<dbReference type="PANTHER" id="PTHR46558">
    <property type="entry name" value="TRACRIPTIONAL REGULATORY PROTEIN-RELATED-RELATED"/>
    <property type="match status" value="1"/>
</dbReference>
<dbReference type="AlphaFoldDB" id="A0A0V8QBH6"/>
<keyword evidence="1" id="KW-0238">DNA-binding</keyword>
<sequence>MIKDLSTKLKELRMSQNLSQADVAKKLGISPSIVSGYETSERTPSTENLLALSYLYKCSTDYLLGKANDRPSVVLDTDGLTPEQIQALQTLIKTMKHE</sequence>
<dbReference type="SMART" id="SM00530">
    <property type="entry name" value="HTH_XRE"/>
    <property type="match status" value="1"/>
</dbReference>
<keyword evidence="4" id="KW-1185">Reference proteome</keyword>
<gene>
    <name evidence="3" type="ORF">ASU35_16240</name>
</gene>
<evidence type="ECO:0000313" key="3">
    <source>
        <dbReference type="EMBL" id="KSV57433.1"/>
    </source>
</evidence>
<dbReference type="CDD" id="cd00093">
    <property type="entry name" value="HTH_XRE"/>
    <property type="match status" value="1"/>
</dbReference>
<evidence type="ECO:0000256" key="1">
    <source>
        <dbReference type="ARBA" id="ARBA00023125"/>
    </source>
</evidence>
<dbReference type="RefSeq" id="WP_058354328.1">
    <property type="nucleotide sequence ID" value="NZ_CABMMD010000220.1"/>
</dbReference>
<dbReference type="Proteomes" id="UP000054874">
    <property type="component" value="Unassembled WGS sequence"/>
</dbReference>
<reference evidence="3 4" key="1">
    <citation type="submission" date="2015-11" db="EMBL/GenBank/DDBJ databases">
        <title>Butyribacter intestini gen. nov., sp. nov., a butyric acid-producing bacterium of the family Lachnospiraceae isolated from the human faeces.</title>
        <authorList>
            <person name="Zou Y."/>
            <person name="Xue W."/>
            <person name="Luo G."/>
            <person name="Lv M."/>
        </authorList>
    </citation>
    <scope>NUCLEOTIDE SEQUENCE [LARGE SCALE GENOMIC DNA]</scope>
    <source>
        <strain evidence="3 4">ACET-33324</strain>
    </source>
</reference>
<dbReference type="EMBL" id="LNAM01000220">
    <property type="protein sequence ID" value="KSV57433.1"/>
    <property type="molecule type" value="Genomic_DNA"/>
</dbReference>
<proteinExistence type="predicted"/>
<protein>
    <recommendedName>
        <fullName evidence="2">HTH cro/C1-type domain-containing protein</fullName>
    </recommendedName>
</protein>
<dbReference type="PROSITE" id="PS50943">
    <property type="entry name" value="HTH_CROC1"/>
    <property type="match status" value="1"/>
</dbReference>
<dbReference type="SUPFAM" id="SSF47413">
    <property type="entry name" value="lambda repressor-like DNA-binding domains"/>
    <property type="match status" value="1"/>
</dbReference>
<dbReference type="OrthoDB" id="2064916at2"/>
<evidence type="ECO:0000313" key="4">
    <source>
        <dbReference type="Proteomes" id="UP000054874"/>
    </source>
</evidence>
<accession>A0A0V8QBH6</accession>
<dbReference type="PANTHER" id="PTHR46558:SF13">
    <property type="entry name" value="HTH-TYPE TRANSCRIPTIONAL REGULATOR IMMR"/>
    <property type="match status" value="1"/>
</dbReference>
<organism evidence="3 4">
    <name type="scientific">Acetivibrio ethanolgignens</name>
    <dbReference type="NCBI Taxonomy" id="290052"/>
    <lineage>
        <taxon>Bacteria</taxon>
        <taxon>Bacillati</taxon>
        <taxon>Bacillota</taxon>
        <taxon>Clostridia</taxon>
        <taxon>Eubacteriales</taxon>
        <taxon>Oscillospiraceae</taxon>
        <taxon>Acetivibrio</taxon>
    </lineage>
</organism>
<dbReference type="GO" id="GO:0003677">
    <property type="term" value="F:DNA binding"/>
    <property type="evidence" value="ECO:0007669"/>
    <property type="project" value="UniProtKB-KW"/>
</dbReference>
<dbReference type="Pfam" id="PF01381">
    <property type="entry name" value="HTH_3"/>
    <property type="match status" value="1"/>
</dbReference>
<feature type="domain" description="HTH cro/C1-type" evidence="2">
    <location>
        <begin position="9"/>
        <end position="63"/>
    </location>
</feature>
<dbReference type="InterPro" id="IPR010982">
    <property type="entry name" value="Lambda_DNA-bd_dom_sf"/>
</dbReference>
<dbReference type="STRING" id="290052.ASU35_16240"/>
<dbReference type="Gene3D" id="1.10.260.40">
    <property type="entry name" value="lambda repressor-like DNA-binding domains"/>
    <property type="match status" value="1"/>
</dbReference>
<evidence type="ECO:0000259" key="2">
    <source>
        <dbReference type="PROSITE" id="PS50943"/>
    </source>
</evidence>
<dbReference type="InterPro" id="IPR001387">
    <property type="entry name" value="Cro/C1-type_HTH"/>
</dbReference>
<comment type="caution">
    <text evidence="3">The sequence shown here is derived from an EMBL/GenBank/DDBJ whole genome shotgun (WGS) entry which is preliminary data.</text>
</comment>
<name>A0A0V8QBH6_9FIRM</name>